<evidence type="ECO:0000313" key="2">
    <source>
        <dbReference type="EMBL" id="CAA9250898.1"/>
    </source>
</evidence>
<protein>
    <submittedName>
        <fullName evidence="2">Uncharacterized protein</fullName>
    </submittedName>
</protein>
<accession>A0A6J4IHX1</accession>
<feature type="compositionally biased region" description="Basic and acidic residues" evidence="1">
    <location>
        <begin position="44"/>
        <end position="53"/>
    </location>
</feature>
<evidence type="ECO:0000256" key="1">
    <source>
        <dbReference type="SAM" id="MobiDB-lite"/>
    </source>
</evidence>
<proteinExistence type="predicted"/>
<dbReference type="EMBL" id="CADCTP010000175">
    <property type="protein sequence ID" value="CAA9250898.1"/>
    <property type="molecule type" value="Genomic_DNA"/>
</dbReference>
<dbReference type="AlphaFoldDB" id="A0A6J4IHX1"/>
<organism evidence="2">
    <name type="scientific">uncultured Mycobacteriales bacterium</name>
    <dbReference type="NCBI Taxonomy" id="581187"/>
    <lineage>
        <taxon>Bacteria</taxon>
        <taxon>Bacillati</taxon>
        <taxon>Actinomycetota</taxon>
        <taxon>Actinomycetes</taxon>
        <taxon>Mycobacteriales</taxon>
        <taxon>environmental samples</taxon>
    </lineage>
</organism>
<gene>
    <name evidence="2" type="ORF">AVDCRST_MAG41-1890</name>
</gene>
<feature type="region of interest" description="Disordered" evidence="1">
    <location>
        <begin position="1"/>
        <end position="53"/>
    </location>
</feature>
<reference evidence="2" key="1">
    <citation type="submission" date="2020-02" db="EMBL/GenBank/DDBJ databases">
        <authorList>
            <person name="Meier V. D."/>
        </authorList>
    </citation>
    <scope>NUCLEOTIDE SEQUENCE</scope>
    <source>
        <strain evidence="2">AVDCRST_MAG41</strain>
    </source>
</reference>
<name>A0A6J4IHX1_9ACTN</name>
<sequence length="53" mass="5610">MPAGGPHEPAGDGRPRWMAAAGAYAPRAQNPAYSPTRPSYPARPARERRPVAA</sequence>